<feature type="region of interest" description="Disordered" evidence="2">
    <location>
        <begin position="566"/>
        <end position="626"/>
    </location>
</feature>
<name>A0A8H3GAJ1_9LECA</name>
<accession>A0A8H3GAJ1</accession>
<feature type="compositionally biased region" description="Basic and acidic residues" evidence="2">
    <location>
        <begin position="946"/>
        <end position="968"/>
    </location>
</feature>
<feature type="region of interest" description="Disordered" evidence="2">
    <location>
        <begin position="416"/>
        <end position="437"/>
    </location>
</feature>
<feature type="compositionally biased region" description="Polar residues" evidence="2">
    <location>
        <begin position="179"/>
        <end position="193"/>
    </location>
</feature>
<feature type="compositionally biased region" description="Polar residues" evidence="2">
    <location>
        <begin position="416"/>
        <end position="431"/>
    </location>
</feature>
<feature type="compositionally biased region" description="Polar residues" evidence="2">
    <location>
        <begin position="588"/>
        <end position="598"/>
    </location>
</feature>
<feature type="region of interest" description="Disordered" evidence="2">
    <location>
        <begin position="1097"/>
        <end position="1118"/>
    </location>
</feature>
<keyword evidence="4" id="KW-1185">Reference proteome</keyword>
<gene>
    <name evidence="3" type="ORF">IMSHALPRED_000587</name>
</gene>
<feature type="region of interest" description="Disordered" evidence="2">
    <location>
        <begin position="352"/>
        <end position="385"/>
    </location>
</feature>
<feature type="compositionally biased region" description="Polar residues" evidence="2">
    <location>
        <begin position="826"/>
        <end position="843"/>
    </location>
</feature>
<feature type="compositionally biased region" description="Basic and acidic residues" evidence="2">
    <location>
        <begin position="975"/>
        <end position="997"/>
    </location>
</feature>
<feature type="region of interest" description="Disordered" evidence="2">
    <location>
        <begin position="908"/>
        <end position="1028"/>
    </location>
</feature>
<feature type="compositionally biased region" description="Polar residues" evidence="2">
    <location>
        <begin position="546"/>
        <end position="558"/>
    </location>
</feature>
<feature type="region of interest" description="Disordered" evidence="2">
    <location>
        <begin position="1248"/>
        <end position="1325"/>
    </location>
</feature>
<feature type="compositionally biased region" description="Acidic residues" evidence="2">
    <location>
        <begin position="722"/>
        <end position="736"/>
    </location>
</feature>
<feature type="compositionally biased region" description="Polar residues" evidence="2">
    <location>
        <begin position="1302"/>
        <end position="1312"/>
    </location>
</feature>
<feature type="region of interest" description="Disordered" evidence="2">
    <location>
        <begin position="826"/>
        <end position="863"/>
    </location>
</feature>
<feature type="compositionally biased region" description="Acidic residues" evidence="2">
    <location>
        <begin position="164"/>
        <end position="175"/>
    </location>
</feature>
<comment type="caution">
    <text evidence="3">The sequence shown here is derived from an EMBL/GenBank/DDBJ whole genome shotgun (WGS) entry which is preliminary data.</text>
</comment>
<reference evidence="3" key="1">
    <citation type="submission" date="2021-03" db="EMBL/GenBank/DDBJ databases">
        <authorList>
            <person name="Tagirdzhanova G."/>
        </authorList>
    </citation>
    <scope>NUCLEOTIDE SEQUENCE</scope>
</reference>
<evidence type="ECO:0000256" key="1">
    <source>
        <dbReference type="SAM" id="Coils"/>
    </source>
</evidence>
<feature type="region of interest" description="Disordered" evidence="2">
    <location>
        <begin position="61"/>
        <end position="80"/>
    </location>
</feature>
<evidence type="ECO:0000313" key="3">
    <source>
        <dbReference type="EMBL" id="CAF9937904.1"/>
    </source>
</evidence>
<proteinExistence type="predicted"/>
<feature type="compositionally biased region" description="Polar residues" evidence="2">
    <location>
        <begin position="122"/>
        <end position="137"/>
    </location>
</feature>
<feature type="compositionally biased region" description="Basic and acidic residues" evidence="2">
    <location>
        <begin position="194"/>
        <end position="209"/>
    </location>
</feature>
<feature type="region of interest" description="Disordered" evidence="2">
    <location>
        <begin position="541"/>
        <end position="560"/>
    </location>
</feature>
<feature type="compositionally biased region" description="Low complexity" evidence="2">
    <location>
        <begin position="1268"/>
        <end position="1280"/>
    </location>
</feature>
<evidence type="ECO:0000256" key="2">
    <source>
        <dbReference type="SAM" id="MobiDB-lite"/>
    </source>
</evidence>
<feature type="region of interest" description="Disordered" evidence="2">
    <location>
        <begin position="683"/>
        <end position="736"/>
    </location>
</feature>
<feature type="compositionally biased region" description="Polar residues" evidence="2">
    <location>
        <begin position="224"/>
        <end position="242"/>
    </location>
</feature>
<feature type="region of interest" description="Disordered" evidence="2">
    <location>
        <begin position="1"/>
        <end position="24"/>
    </location>
</feature>
<feature type="region of interest" description="Disordered" evidence="2">
    <location>
        <begin position="110"/>
        <end position="137"/>
    </location>
</feature>
<feature type="compositionally biased region" description="Polar residues" evidence="2">
    <location>
        <begin position="504"/>
        <end position="518"/>
    </location>
</feature>
<feature type="coiled-coil region" evidence="1">
    <location>
        <begin position="279"/>
        <end position="306"/>
    </location>
</feature>
<dbReference type="OrthoDB" id="1922977at2759"/>
<feature type="region of interest" description="Disordered" evidence="2">
    <location>
        <begin position="502"/>
        <end position="530"/>
    </location>
</feature>
<feature type="compositionally biased region" description="Acidic residues" evidence="2">
    <location>
        <begin position="1281"/>
        <end position="1295"/>
    </location>
</feature>
<feature type="region of interest" description="Disordered" evidence="2">
    <location>
        <begin position="467"/>
        <end position="486"/>
    </location>
</feature>
<dbReference type="Proteomes" id="UP000664534">
    <property type="component" value="Unassembled WGS sequence"/>
</dbReference>
<keyword evidence="1" id="KW-0175">Coiled coil</keyword>
<sequence>MSNYPPPPTFGTSFNHNGLMDPSVGSYDHGLRQYAYPYQNASSPYGQGQPNGMPVVPQPNANTHSFHSNAQGVTTPSSGNEVSGAPYTLYGGQMQYKAFQSPAFPPTPFAHGAPSYEVRPLSQPSTNSRLPSNSTTLFSNPPVAADVHSTNIGGSYLVPPALSDLEDGELDDGEVENPTAHSRASPTSSSGMSQHERRKNDDSTDKESGHAVTNASNEPLPGLNQGSLATPNSHASTASQLQPHPMRDGFIGNLNHPLFSRTVENTSARHQSSTNIPAKESKEASLQLADQKIEEAKQALRDLHSQGFDFNRIVNAGLDPDVLRKLYTNIGVPVTASSHLLQQDPLKPQVVARDVQRESAPGAATASSHDKHTKSPQKDSNSDVFGNEMSHLVSKKGEINSQPTVAAAMSEGKSVQSQVSLAKPSKSTSLNPLGKASGIKAGETKLLDRKDYIARMLAAKAGKPAVSAATPVSPKTPIVSDSGEAAQVRSSDAAAAITPAIVQQAPSESVDTAPGNQTEDLDVEAKRKAQTDLARQKIEALKLRESNQQQAGPATSSDATRHIQQPLVKDHPETSAESSLPKARPLPTRQSSYFSPASQKPPFSIPGLFMSSDAPEPINPSQPLVNKGFAIPSQRVNHVTMGPSRQDSHSPAAVLAQSPMVDKTSSMPETSFDLTSALPATIATTSSSNRKRQKASDFIDSPSTRVKRPLGQQEDTSVIIDISDDDISNDTSGDESLDVDIATHRDSLSRMSQVIAPDNGKEKPVKSLPQLTDFLPRKKSTVMTPPAVQVSGQSSDPKGLKSKEMEIEVMNRKIAELEQRIAIKAKQTTSRTHSFGTSSRVTTSPPPGEASPQINGTPKLSDSRDRIVALIENRESSMALADGHDSAAAEQLNAEQQLEEVELAKAEAERSLAVEVSRASAADQSLAREEKMLNPQAEEQSNLSEGEQRVKDDEQQRLQDEEQRRLEESQSQQAREAEAEKIRQEEVDRRLQEEKQRRAQVALQERLQEQERNRSLEDQRQARKSEIESGLPLLDAEVERTRKRLESLRQEMAGLEIELQKGIEGRRGLIEELTKLLRSNEALPGPMNLDPCDVDDVPKQSTSIKETPALTKPSTSVEMASDSDPVLILGAVGYGRILQEESSSMQTTDDRMSDGVLEEGIMDISRSDIDEAELSLYSPKALTEVQDTSISTGDDENYEPPIEINIDQQQKSDPDVVLSYRDLKSAKADRPGAKQNQLFADQIAEPLEKPTSGAPAANADIAGDEQSQRSLSRSPSLADASDPDDYEPPEPESLGEEAPQAAQVSSVNSEKSFSPPDLDTHDFVAPASSDLTPAVHQQVSVDAITVGAEPHSVQKLTSNDKMGQFTPPQADLGFITLADDKILVDLGAKPDDGSSPDEFGNGLREVIHDIRSRKIRDFNIVAGEITAYRAKFLGDRSKVLPL</sequence>
<feature type="region of interest" description="Disordered" evidence="2">
    <location>
        <begin position="158"/>
        <end position="255"/>
    </location>
</feature>
<feature type="compositionally biased region" description="Basic and acidic residues" evidence="2">
    <location>
        <begin position="1006"/>
        <end position="1027"/>
    </location>
</feature>
<protein>
    <submittedName>
        <fullName evidence="3">Uncharacterized protein</fullName>
    </submittedName>
</protein>
<organism evidence="3 4">
    <name type="scientific">Imshaugia aleurites</name>
    <dbReference type="NCBI Taxonomy" id="172621"/>
    <lineage>
        <taxon>Eukaryota</taxon>
        <taxon>Fungi</taxon>
        <taxon>Dikarya</taxon>
        <taxon>Ascomycota</taxon>
        <taxon>Pezizomycotina</taxon>
        <taxon>Lecanoromycetes</taxon>
        <taxon>OSLEUM clade</taxon>
        <taxon>Lecanoromycetidae</taxon>
        <taxon>Lecanorales</taxon>
        <taxon>Lecanorineae</taxon>
        <taxon>Parmeliaceae</taxon>
        <taxon>Imshaugia</taxon>
    </lineage>
</organism>
<dbReference type="EMBL" id="CAJPDT010000103">
    <property type="protein sequence ID" value="CAF9937904.1"/>
    <property type="molecule type" value="Genomic_DNA"/>
</dbReference>
<evidence type="ECO:0000313" key="4">
    <source>
        <dbReference type="Proteomes" id="UP000664534"/>
    </source>
</evidence>